<proteinExistence type="predicted"/>
<evidence type="ECO:0000313" key="2">
    <source>
        <dbReference type="Proteomes" id="UP000204225"/>
    </source>
</evidence>
<evidence type="ECO:0000313" key="1">
    <source>
        <dbReference type="EMBL" id="AGM15329.1"/>
    </source>
</evidence>
<sequence>MTNIIFYCNWGSSSKELLDRYSLMTKNNTGVWNNLTGVTDIKIADVIIFIEGIPNNFDLNLLSKKKYICLPREPLVQKNWEKFNLPTGFTYDNIIHAVTNPQFIDKNYDFLSNLEYKEREKNFSAIISNKSSGAGYKIRREFLLNLSKQYPELCDIYGAGWKNELGAAYKGELDGYHKKTSNITTVTKYTGLIDYRYSLCIENCCRKNYFSEKFTDAVLCWTVPIYYGCPNISDYFPEDSYYVVDITQPDSIEKIKELISRPLSEKNIAALSKARELILNRYNIWGLIEAQL</sequence>
<name>A0AC59EWU5_9VIRU</name>
<dbReference type="EMBL" id="KC662249">
    <property type="protein sequence ID" value="AGM15329.1"/>
    <property type="molecule type" value="Genomic_DNA"/>
</dbReference>
<keyword evidence="2" id="KW-1185">Reference proteome</keyword>
<reference evidence="1 2" key="1">
    <citation type="journal article" date="2013" name="Proc. Natl. Acad. Sci. U.S.A.">
        <title>Genome of Phaeocystis globosa virus PgV-16T highlights the common ancestry of the largest known DNA viruses infecting eukaryotes.</title>
        <authorList>
            <person name="Santini S."/>
            <person name="Jeudy S."/>
            <person name="Bartoli J."/>
            <person name="Poirot O."/>
            <person name="Lescot M."/>
            <person name="Abergel C."/>
            <person name="Barbe V."/>
            <person name="Wommack K.E."/>
            <person name="Noordeloos A.A."/>
            <person name="Brussaard C.P."/>
            <person name="Claverie J.M."/>
        </authorList>
    </citation>
    <scope>NUCLEOTIDE SEQUENCE [LARGE SCALE GENOMIC DNA]</scope>
    <source>
        <strain evidence="1 2">16T</strain>
    </source>
</reference>
<gene>
    <name evidence="1" type="ORF">PGCG_00017</name>
</gene>
<dbReference type="Proteomes" id="UP000204225">
    <property type="component" value="Segment"/>
</dbReference>
<protein>
    <submittedName>
        <fullName evidence="1">Glycosyltransferase family 10 protein</fullName>
    </submittedName>
</protein>
<organism evidence="1 2">
    <name type="scientific">Phaeocystis globosa virus PgV-16T</name>
    <dbReference type="NCBI Taxonomy" id="3071227"/>
    <lineage>
        <taxon>Viruses</taxon>
        <taxon>Varidnaviria</taxon>
        <taxon>Bamfordvirae</taxon>
        <taxon>Nucleocytoviricota</taxon>
        <taxon>Megaviricetes</taxon>
        <taxon>Imitervirales</taxon>
        <taxon>Mesomimiviridae</taxon>
        <taxon>Tethysvirus</taxon>
        <taxon>Tethysvirus hollandense</taxon>
    </lineage>
</organism>
<accession>A0AC59EWU5</accession>